<evidence type="ECO:0000313" key="1">
    <source>
        <dbReference type="EMBL" id="CUG91562.1"/>
    </source>
</evidence>
<gene>
    <name evidence="1" type="ORF">BSAL_32705</name>
</gene>
<dbReference type="VEuPathDB" id="TriTrypDB:BSAL_32705"/>
<dbReference type="Proteomes" id="UP000051952">
    <property type="component" value="Unassembled WGS sequence"/>
</dbReference>
<feature type="non-terminal residue" evidence="1">
    <location>
        <position position="152"/>
    </location>
</feature>
<reference evidence="2" key="1">
    <citation type="submission" date="2015-09" db="EMBL/GenBank/DDBJ databases">
        <authorList>
            <consortium name="Pathogen Informatics"/>
        </authorList>
    </citation>
    <scope>NUCLEOTIDE SEQUENCE [LARGE SCALE GENOMIC DNA]</scope>
    <source>
        <strain evidence="2">Lake Konstanz</strain>
    </source>
</reference>
<name>A0A0S4JQI2_BODSA</name>
<proteinExistence type="predicted"/>
<sequence length="152" mass="17243">MRKTSVPTFVLIAAVMLLLGYLNRTNDHLMITATLNDTTLNASQVLVDDELPMNYDATTHHQFWTGGGVLGLSEGDENVAKDAMSAKLREAFIELFHLPMAQFEHRHISRVSAYSVTQFRRLFMSLAAVNNNSDCLVRMDPFKQLQCYMWAE</sequence>
<protein>
    <submittedName>
        <fullName evidence="1">Transmembrane protein, putative</fullName>
    </submittedName>
</protein>
<keyword evidence="1" id="KW-0472">Membrane</keyword>
<accession>A0A0S4JQI2</accession>
<dbReference type="EMBL" id="CYKH01001940">
    <property type="protein sequence ID" value="CUG91562.1"/>
    <property type="molecule type" value="Genomic_DNA"/>
</dbReference>
<dbReference type="AlphaFoldDB" id="A0A0S4JQI2"/>
<keyword evidence="1" id="KW-0812">Transmembrane</keyword>
<evidence type="ECO:0000313" key="2">
    <source>
        <dbReference type="Proteomes" id="UP000051952"/>
    </source>
</evidence>
<organism evidence="1 2">
    <name type="scientific">Bodo saltans</name>
    <name type="common">Flagellated protozoan</name>
    <dbReference type="NCBI Taxonomy" id="75058"/>
    <lineage>
        <taxon>Eukaryota</taxon>
        <taxon>Discoba</taxon>
        <taxon>Euglenozoa</taxon>
        <taxon>Kinetoplastea</taxon>
        <taxon>Metakinetoplastina</taxon>
        <taxon>Eubodonida</taxon>
        <taxon>Bodonidae</taxon>
        <taxon>Bodo</taxon>
    </lineage>
</organism>
<keyword evidence="2" id="KW-1185">Reference proteome</keyword>